<dbReference type="SUPFAM" id="SSF82185">
    <property type="entry name" value="Histone H3 K4-specific methyltransferase SET7/9 N-terminal domain"/>
    <property type="match status" value="1"/>
</dbReference>
<keyword evidence="2" id="KW-1185">Reference proteome</keyword>
<dbReference type="InterPro" id="IPR032675">
    <property type="entry name" value="LRR_dom_sf"/>
</dbReference>
<comment type="caution">
    <text evidence="1">The sequence shown here is derived from an EMBL/GenBank/DDBJ whole genome shotgun (WGS) entry which is preliminary data.</text>
</comment>
<dbReference type="EMBL" id="LXWW01000556">
    <property type="protein sequence ID" value="OAO12257.1"/>
    <property type="molecule type" value="Genomic_DNA"/>
</dbReference>
<dbReference type="Gene3D" id="3.80.10.10">
    <property type="entry name" value="Ribonuclease Inhibitor"/>
    <property type="match status" value="1"/>
</dbReference>
<protein>
    <submittedName>
        <fullName evidence="1">Uncharacterized protein</fullName>
    </submittedName>
</protein>
<organism evidence="1 2">
    <name type="scientific">Blastocystis sp. subtype 1 (strain ATCC 50177 / NandII)</name>
    <dbReference type="NCBI Taxonomy" id="478820"/>
    <lineage>
        <taxon>Eukaryota</taxon>
        <taxon>Sar</taxon>
        <taxon>Stramenopiles</taxon>
        <taxon>Bigyra</taxon>
        <taxon>Opalozoa</taxon>
        <taxon>Opalinata</taxon>
        <taxon>Blastocystidae</taxon>
        <taxon>Blastocystis</taxon>
    </lineage>
</organism>
<dbReference type="AlphaFoldDB" id="A0A196S848"/>
<gene>
    <name evidence="1" type="ORF">AV274_6060</name>
</gene>
<proteinExistence type="predicted"/>
<name>A0A196S848_BLAHN</name>
<accession>A0A196S848</accession>
<dbReference type="OrthoDB" id="423343at2759"/>
<evidence type="ECO:0000313" key="2">
    <source>
        <dbReference type="Proteomes" id="UP000078348"/>
    </source>
</evidence>
<reference evidence="1 2" key="1">
    <citation type="submission" date="2016-05" db="EMBL/GenBank/DDBJ databases">
        <title>Nuclear genome of Blastocystis sp. subtype 1 NandII.</title>
        <authorList>
            <person name="Gentekaki E."/>
            <person name="Curtis B."/>
            <person name="Stairs C."/>
            <person name="Eme L."/>
            <person name="Herman E."/>
            <person name="Klimes V."/>
            <person name="Arias M.C."/>
            <person name="Elias M."/>
            <person name="Hilliou F."/>
            <person name="Klute M."/>
            <person name="Malik S.-B."/>
            <person name="Pightling A."/>
            <person name="Rachubinski R."/>
            <person name="Salas D."/>
            <person name="Schlacht A."/>
            <person name="Suga H."/>
            <person name="Archibald J."/>
            <person name="Ball S.G."/>
            <person name="Clark G."/>
            <person name="Dacks J."/>
            <person name="Van Der Giezen M."/>
            <person name="Tsaousis A."/>
            <person name="Roger A."/>
        </authorList>
    </citation>
    <scope>NUCLEOTIDE SEQUENCE [LARGE SCALE GENOMIC DNA]</scope>
    <source>
        <strain evidence="2">ATCC 50177 / NandII</strain>
    </source>
</reference>
<dbReference type="SUPFAM" id="SSF52058">
    <property type="entry name" value="L domain-like"/>
    <property type="match status" value="1"/>
</dbReference>
<dbReference type="Proteomes" id="UP000078348">
    <property type="component" value="Unassembled WGS sequence"/>
</dbReference>
<evidence type="ECO:0000313" key="1">
    <source>
        <dbReference type="EMBL" id="OAO12257.1"/>
    </source>
</evidence>
<sequence>MSRRGLRKEIGSREYDLLFSTPTAKVIEEANSRNSKVFYEGVTALGKTLLLQVSRTRIIVGDTLHRELLKVNDEDVSGIEHGHVLDLNNDGERWEGDVLRNEPYGWGILYDKENYVRFEGFRIGEVSVCYGRSYYSVIHQVEYEGGICEGKRWGMGIHYDRMGTVLFEGEWLNDGHTFEKHIVVTEENQHIHNYIEELTVSDNCCNGEEWTALDLCVLHKLKSIKIGDHCFKHVEHTRITDLSALRCFTTGVHCFTNKMEGQRHDYFRSFILKNCPHLRSVEVGSCSFFGCTTCELETLPALQKASIGDFCFCFCSLELRDMPELASLSCGCYAFCYCCRLVLENLPVLASVELKNNAFVFCLNGFENKLVLRNLPALSSLLLDPESESFQNAGFFVAENLPSLSHVVLSPWSFQNNCMLHIHNVDALNKTLQTYPFHRDRS</sequence>